<dbReference type="PROSITE" id="PS00999">
    <property type="entry name" value="SSI"/>
    <property type="match status" value="1"/>
</dbReference>
<evidence type="ECO:0000259" key="10">
    <source>
        <dbReference type="Pfam" id="PF00720"/>
    </source>
</evidence>
<dbReference type="GO" id="GO:0005576">
    <property type="term" value="C:extracellular region"/>
    <property type="evidence" value="ECO:0007669"/>
    <property type="project" value="UniProtKB-SubCell"/>
</dbReference>
<keyword evidence="8" id="KW-0732">Signal</keyword>
<dbReference type="Proteomes" id="UP000275401">
    <property type="component" value="Unassembled WGS sequence"/>
</dbReference>
<feature type="domain" description="Subtilisin inhibitor" evidence="10">
    <location>
        <begin position="42"/>
        <end position="135"/>
    </location>
</feature>
<comment type="similarity">
    <text evidence="2 8 9">Belongs to the protease inhibitor I16 (SSI) family.</text>
</comment>
<evidence type="ECO:0000256" key="7">
    <source>
        <dbReference type="ARBA" id="ARBA00023157"/>
    </source>
</evidence>
<gene>
    <name evidence="8" type="primary">sti</name>
    <name evidence="11" type="ORF">EEJ42_46045</name>
</gene>
<evidence type="ECO:0000256" key="3">
    <source>
        <dbReference type="ARBA" id="ARBA00011738"/>
    </source>
</evidence>
<feature type="site" description="Reactive bond" evidence="8">
    <location>
        <begin position="109"/>
        <end position="110"/>
    </location>
</feature>
<dbReference type="Pfam" id="PF00720">
    <property type="entry name" value="SSI"/>
    <property type="match status" value="1"/>
</dbReference>
<dbReference type="InterPro" id="IPR036819">
    <property type="entry name" value="Subtilisin_inhibitor-like_sf"/>
</dbReference>
<evidence type="ECO:0000256" key="2">
    <source>
        <dbReference type="ARBA" id="ARBA00010472"/>
    </source>
</evidence>
<evidence type="ECO:0000256" key="5">
    <source>
        <dbReference type="ARBA" id="ARBA00022690"/>
    </source>
</evidence>
<comment type="caution">
    <text evidence="11">The sequence shown here is derived from an EMBL/GenBank/DDBJ whole genome shotgun (WGS) entry which is preliminary data.</text>
</comment>
<keyword evidence="4 8" id="KW-0964">Secreted</keyword>
<dbReference type="InterPro" id="IPR023549">
    <property type="entry name" value="Subtilisin_inhibitor"/>
</dbReference>
<dbReference type="InterPro" id="IPR020054">
    <property type="entry name" value="Prot_inh_SSI_I16_CS"/>
</dbReference>
<dbReference type="RefSeq" id="WP_123108097.1">
    <property type="nucleotide sequence ID" value="NZ_RIBZ01000861.1"/>
</dbReference>
<reference evidence="11 12" key="1">
    <citation type="submission" date="2018-11" db="EMBL/GenBank/DDBJ databases">
        <title>The Potential of Streptomyces as Biocontrol Agents against the Tomato grey mould, Botrytis cinerea (Gray mold) Frontiers in Microbiology.</title>
        <authorList>
            <person name="Li D."/>
        </authorList>
    </citation>
    <scope>NUCLEOTIDE SEQUENCE [LARGE SCALE GENOMIC DNA]</scope>
    <source>
        <strain evidence="11 12">NEAU-LD23</strain>
    </source>
</reference>
<keyword evidence="6 8" id="KW-0722">Serine protease inhibitor</keyword>
<accession>A0A3M8SRE5</accession>
<keyword evidence="12" id="KW-1185">Reference proteome</keyword>
<name>A0A3M8SRE5_9ACTN</name>
<dbReference type="HAMAP" id="MF_00778">
    <property type="entry name" value="SSI"/>
    <property type="match status" value="1"/>
</dbReference>
<comment type="subunit">
    <text evidence="3 8">Homodimer.</text>
</comment>
<dbReference type="AlphaFoldDB" id="A0A3M8SRE5"/>
<comment type="subcellular location">
    <subcellularLocation>
        <location evidence="1 8">Secreted</location>
    </subcellularLocation>
</comment>
<feature type="disulfide bond" evidence="8">
    <location>
        <begin position="107"/>
        <end position="137"/>
    </location>
</feature>
<feature type="signal peptide" evidence="8">
    <location>
        <begin position="1"/>
        <end position="31"/>
    </location>
</feature>
<comment type="function">
    <text evidence="8">Strong inhibitor of bacterial serine proteases such as subtilisin.</text>
</comment>
<dbReference type="EMBL" id="RIBZ01000861">
    <property type="protein sequence ID" value="RNF81774.1"/>
    <property type="molecule type" value="Genomic_DNA"/>
</dbReference>
<evidence type="ECO:0000313" key="12">
    <source>
        <dbReference type="Proteomes" id="UP000275401"/>
    </source>
</evidence>
<proteinExistence type="inferred from homology"/>
<dbReference type="InterPro" id="IPR000691">
    <property type="entry name" value="Prot_inh_I16_SSI"/>
</dbReference>
<dbReference type="SUPFAM" id="SSF55399">
    <property type="entry name" value="Subtilisin inhibitor"/>
    <property type="match status" value="1"/>
</dbReference>
<sequence length="149" mass="15425" precursor="true">MRKTTGAIGGLGAALAMSAALGLGASGTAHAEPATPKSLYPPSALVLTVGYGPDDASSVAVQRAVTLSCQPTPTGTHPAPARACAELRAVNGEFSTLTEATESGRMCTKEWRPVTVTAEGIWDGQRVSYEHTFANNCLKNAAVTQLYEF</sequence>
<evidence type="ECO:0000256" key="1">
    <source>
        <dbReference type="ARBA" id="ARBA00004613"/>
    </source>
</evidence>
<keyword evidence="7 8" id="KW-1015">Disulfide bond</keyword>
<protein>
    <recommendedName>
        <fullName evidence="8">Probable subtilase-type protease inhibitor</fullName>
    </recommendedName>
</protein>
<keyword evidence="5 8" id="KW-0646">Protease inhibitor</keyword>
<dbReference type="PRINTS" id="PR00294">
    <property type="entry name" value="SSBTLNINHBTR"/>
</dbReference>
<evidence type="ECO:0000256" key="9">
    <source>
        <dbReference type="RuleBase" id="RU003471"/>
    </source>
</evidence>
<feature type="chain" id="PRO_5018343946" description="Probable subtilase-type protease inhibitor" evidence="8">
    <location>
        <begin position="32"/>
        <end position="149"/>
    </location>
</feature>
<evidence type="ECO:0000256" key="8">
    <source>
        <dbReference type="HAMAP-Rule" id="MF_00778"/>
    </source>
</evidence>
<feature type="disulfide bond" evidence="8">
    <location>
        <begin position="69"/>
        <end position="84"/>
    </location>
</feature>
<evidence type="ECO:0000313" key="11">
    <source>
        <dbReference type="EMBL" id="RNF81774.1"/>
    </source>
</evidence>
<dbReference type="GO" id="GO:0004867">
    <property type="term" value="F:serine-type endopeptidase inhibitor activity"/>
    <property type="evidence" value="ECO:0007669"/>
    <property type="project" value="UniProtKB-UniRule"/>
</dbReference>
<evidence type="ECO:0000256" key="6">
    <source>
        <dbReference type="ARBA" id="ARBA00022900"/>
    </source>
</evidence>
<dbReference type="Gene3D" id="3.30.350.10">
    <property type="entry name" value="Subtilisin inhibitor-like"/>
    <property type="match status" value="1"/>
</dbReference>
<evidence type="ECO:0000256" key="4">
    <source>
        <dbReference type="ARBA" id="ARBA00022525"/>
    </source>
</evidence>
<organism evidence="11 12">
    <name type="scientific">Streptomyces botrytidirepellens</name>
    <dbReference type="NCBI Taxonomy" id="2486417"/>
    <lineage>
        <taxon>Bacteria</taxon>
        <taxon>Bacillati</taxon>
        <taxon>Actinomycetota</taxon>
        <taxon>Actinomycetes</taxon>
        <taxon>Kitasatosporales</taxon>
        <taxon>Streptomycetaceae</taxon>
        <taxon>Streptomyces</taxon>
    </lineage>
</organism>